<dbReference type="Pfam" id="PF00400">
    <property type="entry name" value="WD40"/>
    <property type="match status" value="7"/>
</dbReference>
<dbReference type="PANTHER" id="PTHR19848:SF8">
    <property type="entry name" value="F-BOX AND WD REPEAT DOMAIN CONTAINING 7"/>
    <property type="match status" value="1"/>
</dbReference>
<dbReference type="AlphaFoldDB" id="A0A8J3I9K9"/>
<keyword evidence="6" id="KW-1185">Reference proteome</keyword>
<keyword evidence="4" id="KW-1133">Transmembrane helix</keyword>
<dbReference type="InterPro" id="IPR015943">
    <property type="entry name" value="WD40/YVTN_repeat-like_dom_sf"/>
</dbReference>
<reference evidence="5" key="1">
    <citation type="submission" date="2020-10" db="EMBL/GenBank/DDBJ databases">
        <title>Taxonomic study of unclassified bacteria belonging to the class Ktedonobacteria.</title>
        <authorList>
            <person name="Yabe S."/>
            <person name="Wang C.M."/>
            <person name="Zheng Y."/>
            <person name="Sakai Y."/>
            <person name="Cavaletti L."/>
            <person name="Monciardini P."/>
            <person name="Donadio S."/>
        </authorList>
    </citation>
    <scope>NUCLEOTIDE SEQUENCE</scope>
    <source>
        <strain evidence="5">SOSP1-1</strain>
    </source>
</reference>
<dbReference type="PRINTS" id="PR00319">
    <property type="entry name" value="GPROTEINB"/>
</dbReference>
<feature type="repeat" description="WD" evidence="3">
    <location>
        <begin position="330"/>
        <end position="362"/>
    </location>
</feature>
<dbReference type="Gene3D" id="2.130.10.10">
    <property type="entry name" value="YVTN repeat-like/Quinoprotein amine dehydrogenase"/>
    <property type="match status" value="3"/>
</dbReference>
<feature type="repeat" description="WD" evidence="3">
    <location>
        <begin position="246"/>
        <end position="287"/>
    </location>
</feature>
<keyword evidence="1 3" id="KW-0853">WD repeat</keyword>
<dbReference type="InterPro" id="IPR019775">
    <property type="entry name" value="WD40_repeat_CS"/>
</dbReference>
<dbReference type="InterPro" id="IPR036322">
    <property type="entry name" value="WD40_repeat_dom_sf"/>
</dbReference>
<dbReference type="SUPFAM" id="SSF50978">
    <property type="entry name" value="WD40 repeat-like"/>
    <property type="match status" value="1"/>
</dbReference>
<dbReference type="PRINTS" id="PR00320">
    <property type="entry name" value="GPROTEINBRPT"/>
</dbReference>
<evidence type="ECO:0000313" key="5">
    <source>
        <dbReference type="EMBL" id="GHO49951.1"/>
    </source>
</evidence>
<protein>
    <recommendedName>
        <fullName evidence="7">Zinc-ribbon domain-containing protein</fullName>
    </recommendedName>
</protein>
<evidence type="ECO:0000256" key="2">
    <source>
        <dbReference type="ARBA" id="ARBA00022737"/>
    </source>
</evidence>
<sequence length="405" mass="43336">MIQTSGRVCATCGTALAPNATFCSRCGQPYHPTPEPHNGSGVAPQAYAGYNTVPSTNTPGIVRKRSRTGLIITILLLLAIIGGSLFVFVLPRLQQSNSTTSKSNAPAVPHLPDIKAYTYSGHTSVVWQVAWSPNGKLIASSGGLNDESVQIWNAETGKKQARFQDSAIVNAVAWSPDSKYVASGGSSDTVDVLNATSGERVMSYKGHKDAILSIAWSPDGNSIASAGYDKTVQIWNALTGDPIRTYQGHTNYVTSIAWSPDGKRLASASYDGTVQIWNASNGSLAQTYKGHSGRVYALAWSPDGKQIASGGDDQIVRIWNALTGQTSTVFSQQKGSISSIAWSPDGKRIASASYDKTVQVWDPNKSHVYAYTAHTDYVYAVTWSPDSQYIASASADHTVHVWKPE</sequence>
<keyword evidence="4" id="KW-0812">Transmembrane</keyword>
<dbReference type="RefSeq" id="WP_220199016.1">
    <property type="nucleotide sequence ID" value="NZ_BNJF01000006.1"/>
</dbReference>
<dbReference type="EMBL" id="BNJF01000006">
    <property type="protein sequence ID" value="GHO49951.1"/>
    <property type="molecule type" value="Genomic_DNA"/>
</dbReference>
<evidence type="ECO:0000313" key="6">
    <source>
        <dbReference type="Proteomes" id="UP000612362"/>
    </source>
</evidence>
<dbReference type="InterPro" id="IPR001680">
    <property type="entry name" value="WD40_rpt"/>
</dbReference>
<evidence type="ECO:0000256" key="4">
    <source>
        <dbReference type="SAM" id="Phobius"/>
    </source>
</evidence>
<feature type="repeat" description="WD" evidence="3">
    <location>
        <begin position="119"/>
        <end position="162"/>
    </location>
</feature>
<dbReference type="PROSITE" id="PS50294">
    <property type="entry name" value="WD_REPEATS_REGION"/>
    <property type="match status" value="5"/>
</dbReference>
<accession>A0A8J3I9K9</accession>
<feature type="repeat" description="WD" evidence="3">
    <location>
        <begin position="204"/>
        <end position="245"/>
    </location>
</feature>
<dbReference type="InterPro" id="IPR001632">
    <property type="entry name" value="WD40_G-protein_beta-like"/>
</dbReference>
<feature type="repeat" description="WD" evidence="3">
    <location>
        <begin position="288"/>
        <end position="329"/>
    </location>
</feature>
<keyword evidence="4" id="KW-0472">Membrane</keyword>
<proteinExistence type="predicted"/>
<gene>
    <name evidence="5" type="ORF">KSX_81140</name>
</gene>
<evidence type="ECO:0008006" key="7">
    <source>
        <dbReference type="Google" id="ProtNLM"/>
    </source>
</evidence>
<name>A0A8J3I9K9_9CHLR</name>
<comment type="caution">
    <text evidence="5">The sequence shown here is derived from an EMBL/GenBank/DDBJ whole genome shotgun (WGS) entry which is preliminary data.</text>
</comment>
<dbReference type="SMART" id="SM00320">
    <property type="entry name" value="WD40"/>
    <property type="match status" value="7"/>
</dbReference>
<organism evidence="5 6">
    <name type="scientific">Ktedonospora formicarum</name>
    <dbReference type="NCBI Taxonomy" id="2778364"/>
    <lineage>
        <taxon>Bacteria</taxon>
        <taxon>Bacillati</taxon>
        <taxon>Chloroflexota</taxon>
        <taxon>Ktedonobacteria</taxon>
        <taxon>Ktedonobacterales</taxon>
        <taxon>Ktedonobacteraceae</taxon>
        <taxon>Ktedonospora</taxon>
    </lineage>
</organism>
<dbReference type="PANTHER" id="PTHR19848">
    <property type="entry name" value="WD40 REPEAT PROTEIN"/>
    <property type="match status" value="1"/>
</dbReference>
<feature type="repeat" description="WD" evidence="3">
    <location>
        <begin position="371"/>
        <end position="405"/>
    </location>
</feature>
<feature type="transmembrane region" description="Helical" evidence="4">
    <location>
        <begin position="70"/>
        <end position="90"/>
    </location>
</feature>
<evidence type="ECO:0000256" key="1">
    <source>
        <dbReference type="ARBA" id="ARBA00022574"/>
    </source>
</evidence>
<dbReference type="CDD" id="cd00200">
    <property type="entry name" value="WD40"/>
    <property type="match status" value="1"/>
</dbReference>
<keyword evidence="2" id="KW-0677">Repeat</keyword>
<evidence type="ECO:0000256" key="3">
    <source>
        <dbReference type="PROSITE-ProRule" id="PRU00221"/>
    </source>
</evidence>
<dbReference type="InterPro" id="IPR020472">
    <property type="entry name" value="WD40_PAC1"/>
</dbReference>
<dbReference type="PROSITE" id="PS50082">
    <property type="entry name" value="WD_REPEATS_2"/>
    <property type="match status" value="6"/>
</dbReference>
<dbReference type="PROSITE" id="PS00678">
    <property type="entry name" value="WD_REPEATS_1"/>
    <property type="match status" value="2"/>
</dbReference>
<dbReference type="Proteomes" id="UP000612362">
    <property type="component" value="Unassembled WGS sequence"/>
</dbReference>